<reference evidence="1 2" key="1">
    <citation type="submission" date="2020-02" db="EMBL/GenBank/DDBJ databases">
        <authorList>
            <person name="Criscuolo A."/>
        </authorList>
    </citation>
    <scope>NUCLEOTIDE SEQUENCE [LARGE SCALE GENOMIC DNA]</scope>
    <source>
        <strain evidence="1">CIP105534</strain>
    </source>
</reference>
<gene>
    <name evidence="1" type="ORF">FLA105534_01217</name>
</gene>
<evidence type="ECO:0008006" key="3">
    <source>
        <dbReference type="Google" id="ProtNLM"/>
    </source>
</evidence>
<sequence length="302" mass="35324">MSPKSWIFCEKSIGKIDDFTFNNWQERLFFDRLERKSKFIYDLLEETNQDWEGVLFSLLAKNFGLNTNGNSFLQIAKSIPFSIIRKESFEVENLEALLLGASGLLDDDKEDIYFTDLKLRYYYLLTKYQLEKRHIDAVQFFKHRPDNFPTIRLSQLANLYHKHQNLFSKIIELRSVKSVYDLLSVSASLYWQNHYQFDKEGITKPKSLSKSFLDLIIINTIIPIQFAYSNIRGESIAEELITFMNEVTPEKNAIIDKFQSFGIASKNAFETQTLLELKNEYCNHKACLKCALGIELLKNNQN</sequence>
<dbReference type="InterPro" id="IPR021272">
    <property type="entry name" value="DUF2851"/>
</dbReference>
<proteinExistence type="predicted"/>
<dbReference type="Proteomes" id="UP000479938">
    <property type="component" value="Unassembled WGS sequence"/>
</dbReference>
<evidence type="ECO:0000313" key="1">
    <source>
        <dbReference type="EMBL" id="CAA9196595.1"/>
    </source>
</evidence>
<keyword evidence="2" id="KW-1185">Reference proteome</keyword>
<evidence type="ECO:0000313" key="2">
    <source>
        <dbReference type="Proteomes" id="UP000479938"/>
    </source>
</evidence>
<dbReference type="Pfam" id="PF11013">
    <property type="entry name" value="DUF2851"/>
    <property type="match status" value="1"/>
</dbReference>
<organism evidence="1 2">
    <name type="scientific">Flavobacterium bizetiae</name>
    <dbReference type="NCBI Taxonomy" id="2704140"/>
    <lineage>
        <taxon>Bacteria</taxon>
        <taxon>Pseudomonadati</taxon>
        <taxon>Bacteroidota</taxon>
        <taxon>Flavobacteriia</taxon>
        <taxon>Flavobacteriales</taxon>
        <taxon>Flavobacteriaceae</taxon>
        <taxon>Flavobacterium</taxon>
    </lineage>
</organism>
<dbReference type="EMBL" id="CADCSU010000059">
    <property type="protein sequence ID" value="CAA9196595.1"/>
    <property type="molecule type" value="Genomic_DNA"/>
</dbReference>
<protein>
    <recommendedName>
        <fullName evidence="3">DUF2851 domain-containing protein</fullName>
    </recommendedName>
</protein>
<accession>A0A6J4GE75</accession>
<dbReference type="AlphaFoldDB" id="A0A6J4GE75"/>
<name>A0A6J4GE75_9FLAO</name>